<evidence type="ECO:0000313" key="4">
    <source>
        <dbReference type="EMBL" id="GBM06450.1"/>
    </source>
</evidence>
<dbReference type="EMBL" id="BGPR01164038">
    <property type="protein sequence ID" value="GBM06450.1"/>
    <property type="molecule type" value="Genomic_DNA"/>
</dbReference>
<evidence type="ECO:0000313" key="6">
    <source>
        <dbReference type="Proteomes" id="UP000499080"/>
    </source>
</evidence>
<dbReference type="EMBL" id="BGPR01164025">
    <property type="protein sequence ID" value="GBM06391.1"/>
    <property type="molecule type" value="Genomic_DNA"/>
</dbReference>
<name>A0A4Y2CPM6_ARAVE</name>
<evidence type="ECO:0000313" key="2">
    <source>
        <dbReference type="EMBL" id="GBM06391.1"/>
    </source>
</evidence>
<evidence type="ECO:0000313" key="1">
    <source>
        <dbReference type="EMBL" id="GBM05251.1"/>
    </source>
</evidence>
<dbReference type="EMBL" id="BGPR01163688">
    <property type="protein sequence ID" value="GBM05251.1"/>
    <property type="molecule type" value="Genomic_DNA"/>
</dbReference>
<protein>
    <submittedName>
        <fullName evidence="2">Uncharacterized protein</fullName>
    </submittedName>
</protein>
<dbReference type="EMBL" id="BGPR01013974">
    <property type="protein sequence ID" value="GBN63123.1"/>
    <property type="molecule type" value="Genomic_DNA"/>
</dbReference>
<dbReference type="Proteomes" id="UP000499080">
    <property type="component" value="Unassembled WGS sequence"/>
</dbReference>
<organism evidence="2 6">
    <name type="scientific">Araneus ventricosus</name>
    <name type="common">Orbweaver spider</name>
    <name type="synonym">Epeira ventricosa</name>
    <dbReference type="NCBI Taxonomy" id="182803"/>
    <lineage>
        <taxon>Eukaryota</taxon>
        <taxon>Metazoa</taxon>
        <taxon>Ecdysozoa</taxon>
        <taxon>Arthropoda</taxon>
        <taxon>Chelicerata</taxon>
        <taxon>Arachnida</taxon>
        <taxon>Araneae</taxon>
        <taxon>Araneomorphae</taxon>
        <taxon>Entelegynae</taxon>
        <taxon>Araneoidea</taxon>
        <taxon>Araneidae</taxon>
        <taxon>Araneus</taxon>
    </lineage>
</organism>
<accession>A0A4Y2CPM6</accession>
<evidence type="ECO:0000313" key="5">
    <source>
        <dbReference type="EMBL" id="GBN63123.1"/>
    </source>
</evidence>
<dbReference type="AlphaFoldDB" id="A0A4Y2CPM6"/>
<keyword evidence="6" id="KW-1185">Reference proteome</keyword>
<reference evidence="2 6" key="1">
    <citation type="journal article" date="2019" name="Sci. Rep.">
        <title>Orb-weaving spider Araneus ventricosus genome elucidates the spidroin gene catalogue.</title>
        <authorList>
            <person name="Kono N."/>
            <person name="Nakamura H."/>
            <person name="Ohtoshi R."/>
            <person name="Moran D.A.P."/>
            <person name="Shinohara A."/>
            <person name="Yoshida Y."/>
            <person name="Fujiwara M."/>
            <person name="Mori M."/>
            <person name="Tomita M."/>
            <person name="Arakawa K."/>
        </authorList>
    </citation>
    <scope>NUCLEOTIDE SEQUENCE [LARGE SCALE GENOMIC DNA]</scope>
</reference>
<gene>
    <name evidence="3" type="ORF">AVEN_133553_1</name>
    <name evidence="4" type="ORF">AVEN_152090_1</name>
    <name evidence="5" type="ORF">AVEN_260283_1</name>
    <name evidence="2" type="ORF">AVEN_269047_1</name>
    <name evidence="1" type="ORF">AVEN_83856_1</name>
</gene>
<evidence type="ECO:0000313" key="3">
    <source>
        <dbReference type="EMBL" id="GBM06438.1"/>
    </source>
</evidence>
<proteinExistence type="predicted"/>
<dbReference type="EMBL" id="BGPR01164035">
    <property type="protein sequence ID" value="GBM06438.1"/>
    <property type="molecule type" value="Genomic_DNA"/>
</dbReference>
<sequence length="128" mass="14389">MASLFKSTSVAATRTPFWETWLEKSVTAYLNFPETSGTPWIRHSDLAGIIVFSLANTEHNFECFLSSCPNLVLLQVYREVKFLQKIQAENTGIGDVSYVDSVLEFSASTFNCCIQFPAYLRLFTISGL</sequence>
<comment type="caution">
    <text evidence="2">The sequence shown here is derived from an EMBL/GenBank/DDBJ whole genome shotgun (WGS) entry which is preliminary data.</text>
</comment>